<gene>
    <name evidence="1" type="ORF">J2Z19_006149</name>
</gene>
<accession>A0ACC5T610</accession>
<reference evidence="1" key="1">
    <citation type="submission" date="2021-03" db="EMBL/GenBank/DDBJ databases">
        <title>Genomic Encyclopedia of Type Strains, Phase IV (KMG-IV): sequencing the most valuable type-strain genomes for metagenomic binning, comparative biology and taxonomic classification.</title>
        <authorList>
            <person name="Goeker M."/>
        </authorList>
    </citation>
    <scope>NUCLEOTIDE SEQUENCE</scope>
    <source>
        <strain evidence="1">DSM 18131</strain>
    </source>
</reference>
<comment type="caution">
    <text evidence="1">The sequence shown here is derived from an EMBL/GenBank/DDBJ whole genome shotgun (WGS) entry which is preliminary data.</text>
</comment>
<name>A0ACC5T610_ENSAD</name>
<evidence type="ECO:0000313" key="1">
    <source>
        <dbReference type="EMBL" id="MBP1876399.1"/>
    </source>
</evidence>
<protein>
    <submittedName>
        <fullName evidence="1">Uncharacterized protein YgbK (DUF1537 family)</fullName>
    </submittedName>
</protein>
<proteinExistence type="predicted"/>
<dbReference type="Proteomes" id="UP000823773">
    <property type="component" value="Unassembled WGS sequence"/>
</dbReference>
<organism evidence="1 2">
    <name type="scientific">Ensifer adhaerens</name>
    <name type="common">Sinorhizobium morelense</name>
    <dbReference type="NCBI Taxonomy" id="106592"/>
    <lineage>
        <taxon>Bacteria</taxon>
        <taxon>Pseudomonadati</taxon>
        <taxon>Pseudomonadota</taxon>
        <taxon>Alphaproteobacteria</taxon>
        <taxon>Hyphomicrobiales</taxon>
        <taxon>Rhizobiaceae</taxon>
        <taxon>Sinorhizobium/Ensifer group</taxon>
        <taxon>Ensifer</taxon>
    </lineage>
</organism>
<dbReference type="EMBL" id="JAGGJR010000017">
    <property type="protein sequence ID" value="MBP1876399.1"/>
    <property type="molecule type" value="Genomic_DNA"/>
</dbReference>
<keyword evidence="2" id="KW-1185">Reference proteome</keyword>
<sequence length="444" mass="46758">MQTPLLSFYGDDLTGSTDVMEALASQGVDTALFLKIPDASLLDRFSHCRAFGLAGTSRSQTPGWMDDNLAPAFAWLKSLGAAITHYKVCSTFDSSPQLGSIGKAIEIGRDIFGAAAVPLVLGAPQIRRYTAFGNLFAAYRGETYRIDRHPVMSRHPVTPMNEADVRLHLASQTALRCGLVDLAALKAADADAASDRVFAAGDDIVLFDVADEESQAVVGRQLWRLKAASGQFVCGSSGVEYALVRAWQRLGLLRAAPTFAAVGRVDQIAVVSGSVSSTTERQIRHAVDNGFEGIALDAVDFAGVDGAAALEATVVRGLQGLASGRSVIFYTALGPAADRGAALSLEDGSRHRLGERLGALLQQLVTRAGLRRAVIAGGDTSSHALGKLSVDALTLRLPLPQSPGSPLCVAHSHHPAVDGLEISLKGGQIGKDDYFAMIRDGRVA</sequence>
<evidence type="ECO:0000313" key="2">
    <source>
        <dbReference type="Proteomes" id="UP000823773"/>
    </source>
</evidence>